<keyword evidence="2" id="KW-1185">Reference proteome</keyword>
<accession>A0ABN9R8J1</accession>
<protein>
    <recommendedName>
        <fullName evidence="3">Endonuclease/exonuclease/phosphatase domain-containing protein</fullName>
    </recommendedName>
</protein>
<evidence type="ECO:0008006" key="3">
    <source>
        <dbReference type="Google" id="ProtNLM"/>
    </source>
</evidence>
<dbReference type="Proteomes" id="UP001189429">
    <property type="component" value="Unassembled WGS sequence"/>
</dbReference>
<dbReference type="InterPro" id="IPR036691">
    <property type="entry name" value="Endo/exonu/phosph_ase_sf"/>
</dbReference>
<gene>
    <name evidence="1" type="ORF">PCOR1329_LOCUS18576</name>
</gene>
<evidence type="ECO:0000313" key="2">
    <source>
        <dbReference type="Proteomes" id="UP001189429"/>
    </source>
</evidence>
<reference evidence="1" key="1">
    <citation type="submission" date="2023-10" db="EMBL/GenBank/DDBJ databases">
        <authorList>
            <person name="Chen Y."/>
            <person name="Shah S."/>
            <person name="Dougan E. K."/>
            <person name="Thang M."/>
            <person name="Chan C."/>
        </authorList>
    </citation>
    <scope>NUCLEOTIDE SEQUENCE [LARGE SCALE GENOMIC DNA]</scope>
</reference>
<comment type="caution">
    <text evidence="1">The sequence shown here is derived from an EMBL/GenBank/DDBJ whole genome shotgun (WGS) entry which is preliminary data.</text>
</comment>
<dbReference type="Gene3D" id="3.60.10.10">
    <property type="entry name" value="Endonuclease/exonuclease/phosphatase"/>
    <property type="match status" value="1"/>
</dbReference>
<name>A0ABN9R8J1_9DINO</name>
<evidence type="ECO:0000313" key="1">
    <source>
        <dbReference type="EMBL" id="CAK0815216.1"/>
    </source>
</evidence>
<proteinExistence type="predicted"/>
<organism evidence="1 2">
    <name type="scientific">Prorocentrum cordatum</name>
    <dbReference type="NCBI Taxonomy" id="2364126"/>
    <lineage>
        <taxon>Eukaryota</taxon>
        <taxon>Sar</taxon>
        <taxon>Alveolata</taxon>
        <taxon>Dinophyceae</taxon>
        <taxon>Prorocentrales</taxon>
        <taxon>Prorocentraceae</taxon>
        <taxon>Prorocentrum</taxon>
    </lineage>
</organism>
<sequence length="1117" mass="121220">MALSVLLEQWGEAADLPSVAGRLRRVPADALTLSRDLWMRLIREGARLLETRYRDISFPPLAPARADELRLALVKSLQLAHGCLRLRVGMDNPGPTGCMDRHGRRALWRRLLEHPTSVQRAMNQLGIPIAGLPGARLPESFTLPASSGLGIYAVGGISCASVAVVWSLEFQAHFDFVMGVGSARRVWVQLRLAEGLLFLLYFYLPPDPRSGDDGAWGSEVDSIRREVNSLRAQHSDAVFVTMGDANVQPVSLCGGRDISSGRDVRWAELLVETGLVVCNPSLLDSIPRDVLLPRQRRVVKFRPGDTHHGAWQSRAIDLVLASPGLSASVVVHNSLDCSPCRWPDCVDFCLGDHFLLEADLGCICPQPMGPAALRMPPAWLDGEGWRAGITAVSTPLARLGELAKHFASCWGSASSSRPSAFVSQWVGDCFAVLLGVLEGLARDGWVLPRCEARAAHNRLAAVGPLAAVPTGTLAGGLAHCLRRLELPKPRPPACLVVDSVVLSRAESHEAWRRQLVQQSVPSQPCPPDATAQVSDYCRRLLRDARASIGRGWADAPIVQQEVFRVVDNWDSSSATTPDLLPRVVFQLHLQVWDDTAWALQLLMGPGVLALRPRLRRARVLGTAYKRGPWIASSSFRLLCIVCQHGLLQEGLLFERLRVPLWRSLLDGQSGHVRDCGDAHLVLHEVVASRSATGLPTWLVHGDFVHAFPRTWRSLLLCLLHDAGGVQAGSLALLGSILEWDQVVVTLSGLSTVDVHEGMPEGGVLGPLGFNFFPDSLMRPLHSAGCGAATSTWVPVPWQQHVWLGCGTPRTHLVDMLVPLLECPSSLPSVDMLRAARAGAPLVLPRLGHPLGVPLSFAPKHKWLGLLWRPDLDFEPMLQSRLALAGAACTSVVGLIALGQLPLSVALEAFHAKVDSTLCFSRWLWCIAPGALHALDEAYERWAKAFLGGASWRNSGAAALEMGLSLGGGAQAVLDPCRRRARPHLLPENDFYRCASLRAAGGAQCWAVRSSDLLRVYGVPDWPQWAVPGAQLKDYTAHCKSVLAARCRAEWASAAVRHVDPRAALVAALGWPLPPAPSQEVLSSLLRLMPGQPGYCELVLLVSALESVLARSWRGSDS</sequence>
<dbReference type="SUPFAM" id="SSF56219">
    <property type="entry name" value="DNase I-like"/>
    <property type="match status" value="1"/>
</dbReference>
<dbReference type="EMBL" id="CAUYUJ010005858">
    <property type="protein sequence ID" value="CAK0815216.1"/>
    <property type="molecule type" value="Genomic_DNA"/>
</dbReference>